<proteinExistence type="predicted"/>
<comment type="caution">
    <text evidence="1">The sequence shown here is derived from an EMBL/GenBank/DDBJ whole genome shotgun (WGS) entry which is preliminary data.</text>
</comment>
<organism evidence="1 2">
    <name type="scientific">Zophobas morio</name>
    <dbReference type="NCBI Taxonomy" id="2755281"/>
    <lineage>
        <taxon>Eukaryota</taxon>
        <taxon>Metazoa</taxon>
        <taxon>Ecdysozoa</taxon>
        <taxon>Arthropoda</taxon>
        <taxon>Hexapoda</taxon>
        <taxon>Insecta</taxon>
        <taxon>Pterygota</taxon>
        <taxon>Neoptera</taxon>
        <taxon>Endopterygota</taxon>
        <taxon>Coleoptera</taxon>
        <taxon>Polyphaga</taxon>
        <taxon>Cucujiformia</taxon>
        <taxon>Tenebrionidae</taxon>
        <taxon>Zophobas</taxon>
    </lineage>
</organism>
<sequence>MMDRYWAVEKTFTDVHLRQINKNEVKGVLLLHRHVSRSTSTERGCIYSIITDRASTLITSYRGRCAITVSANSRGQRENKYFGARSRRVRQGSALELVLFAHFASDIHDRQN</sequence>
<name>A0AA38I2A5_9CUCU</name>
<evidence type="ECO:0000313" key="2">
    <source>
        <dbReference type="Proteomes" id="UP001168821"/>
    </source>
</evidence>
<evidence type="ECO:0000313" key="1">
    <source>
        <dbReference type="EMBL" id="KAJ3647745.1"/>
    </source>
</evidence>
<dbReference type="EMBL" id="JALNTZ010000006">
    <property type="protein sequence ID" value="KAJ3647745.1"/>
    <property type="molecule type" value="Genomic_DNA"/>
</dbReference>
<reference evidence="1" key="1">
    <citation type="journal article" date="2023" name="G3 (Bethesda)">
        <title>Whole genome assemblies of Zophobas morio and Tenebrio molitor.</title>
        <authorList>
            <person name="Kaur S."/>
            <person name="Stinson S.A."/>
            <person name="diCenzo G.C."/>
        </authorList>
    </citation>
    <scope>NUCLEOTIDE SEQUENCE</scope>
    <source>
        <strain evidence="1">QUZm001</strain>
    </source>
</reference>
<gene>
    <name evidence="1" type="ORF">Zmor_019606</name>
</gene>
<keyword evidence="2" id="KW-1185">Reference proteome</keyword>
<dbReference type="AlphaFoldDB" id="A0AA38I2A5"/>
<protein>
    <submittedName>
        <fullName evidence="1">Uncharacterized protein</fullName>
    </submittedName>
</protein>
<dbReference type="Proteomes" id="UP001168821">
    <property type="component" value="Unassembled WGS sequence"/>
</dbReference>
<accession>A0AA38I2A5</accession>